<feature type="signal peptide" evidence="1">
    <location>
        <begin position="1"/>
        <end position="17"/>
    </location>
</feature>
<dbReference type="AlphaFoldDB" id="A0A834I7N8"/>
<organism evidence="2 3">
    <name type="scientific">Rhynchophorus ferrugineus</name>
    <name type="common">Red palm weevil</name>
    <name type="synonym">Curculio ferrugineus</name>
    <dbReference type="NCBI Taxonomy" id="354439"/>
    <lineage>
        <taxon>Eukaryota</taxon>
        <taxon>Metazoa</taxon>
        <taxon>Ecdysozoa</taxon>
        <taxon>Arthropoda</taxon>
        <taxon>Hexapoda</taxon>
        <taxon>Insecta</taxon>
        <taxon>Pterygota</taxon>
        <taxon>Neoptera</taxon>
        <taxon>Endopterygota</taxon>
        <taxon>Coleoptera</taxon>
        <taxon>Polyphaga</taxon>
        <taxon>Cucujiformia</taxon>
        <taxon>Curculionidae</taxon>
        <taxon>Dryophthorinae</taxon>
        <taxon>Rhynchophorus</taxon>
    </lineage>
</organism>
<accession>A0A834I7N8</accession>
<name>A0A834I7N8_RHYFE</name>
<comment type="caution">
    <text evidence="2">The sequence shown here is derived from an EMBL/GenBank/DDBJ whole genome shotgun (WGS) entry which is preliminary data.</text>
</comment>
<evidence type="ECO:0000313" key="3">
    <source>
        <dbReference type="Proteomes" id="UP000625711"/>
    </source>
</evidence>
<evidence type="ECO:0000313" key="2">
    <source>
        <dbReference type="EMBL" id="KAF7268632.1"/>
    </source>
</evidence>
<proteinExistence type="predicted"/>
<dbReference type="InterPro" id="IPR038606">
    <property type="entry name" value="To_sf"/>
</dbReference>
<sequence>MKLGIVVVIAAFGLANADSWDALQWFLGCCRKAMSEGVPAVPVPKHDPLMIDDYRYKYYSGLFDADINITNNVLHNLLNVSWPVLNITDFTDPARNLIHYNLYWPSLNFTGDYILYYRVSLFPTVKFTGSYNVVLHHVNWSGIFDFVQPGQENITMEVDEFTLDSKIEDADVKITGWLGDDDTTLFIKEIIKYLFNNFPSSVAEFLRVKRFNEFWAERPERIDAVFNFCLENQ</sequence>
<evidence type="ECO:0008006" key="4">
    <source>
        <dbReference type="Google" id="ProtNLM"/>
    </source>
</evidence>
<dbReference type="PANTHER" id="PTHR11008:SF9">
    <property type="entry name" value="PROTEIN TAKEOUT-LIKE PROTEIN"/>
    <property type="match status" value="1"/>
</dbReference>
<dbReference type="InterPro" id="IPR010562">
    <property type="entry name" value="Haemolymph_juvenile_hormone-bd"/>
</dbReference>
<keyword evidence="3" id="KW-1185">Reference proteome</keyword>
<dbReference type="Gene3D" id="3.15.10.30">
    <property type="entry name" value="Haemolymph juvenile hormone binding protein"/>
    <property type="match status" value="1"/>
</dbReference>
<evidence type="ECO:0000256" key="1">
    <source>
        <dbReference type="SAM" id="SignalP"/>
    </source>
</evidence>
<dbReference type="SMART" id="SM00700">
    <property type="entry name" value="JHBP"/>
    <property type="match status" value="1"/>
</dbReference>
<feature type="chain" id="PRO_5032456501" description="Juvenile hormone binding protein" evidence="1">
    <location>
        <begin position="18"/>
        <end position="233"/>
    </location>
</feature>
<reference evidence="2" key="1">
    <citation type="submission" date="2020-08" db="EMBL/GenBank/DDBJ databases">
        <title>Genome sequencing and assembly of the red palm weevil Rhynchophorus ferrugineus.</title>
        <authorList>
            <person name="Dias G.B."/>
            <person name="Bergman C.M."/>
            <person name="Manee M."/>
        </authorList>
    </citation>
    <scope>NUCLEOTIDE SEQUENCE</scope>
    <source>
        <strain evidence="2">AA-2017</strain>
        <tissue evidence="2">Whole larva</tissue>
    </source>
</reference>
<protein>
    <recommendedName>
        <fullName evidence="4">Juvenile hormone binding protein</fullName>
    </recommendedName>
</protein>
<dbReference type="Proteomes" id="UP000625711">
    <property type="component" value="Unassembled WGS sequence"/>
</dbReference>
<keyword evidence="1" id="KW-0732">Signal</keyword>
<dbReference type="OrthoDB" id="6759118at2759"/>
<dbReference type="PANTHER" id="PTHR11008">
    <property type="entry name" value="PROTEIN TAKEOUT-LIKE PROTEIN"/>
    <property type="match status" value="1"/>
</dbReference>
<gene>
    <name evidence="2" type="ORF">GWI33_018281</name>
</gene>
<dbReference type="EMBL" id="JAACXV010014316">
    <property type="protein sequence ID" value="KAF7268632.1"/>
    <property type="molecule type" value="Genomic_DNA"/>
</dbReference>
<dbReference type="Pfam" id="PF06585">
    <property type="entry name" value="JHBP"/>
    <property type="match status" value="1"/>
</dbReference>